<reference evidence="1 2" key="1">
    <citation type="journal article" date="2020" name="J. Phycol.">
        <title>Comparative genome analysis reveals Cyanidiococcus gen. nov., a new extremophilic red algal genus sister to Cyanidioschyzon (Cyanidioschyzonaceae, Rhodophyta).</title>
        <authorList>
            <person name="Liu S.-L."/>
            <person name="Chiang Y.-R."/>
            <person name="Yoon H.S."/>
            <person name="Fu H.-Y."/>
        </authorList>
    </citation>
    <scope>NUCLEOTIDE SEQUENCE [LARGE SCALE GENOMIC DNA]</scope>
    <source>
        <strain evidence="1 2">THAL066</strain>
    </source>
</reference>
<dbReference type="GO" id="GO:0005634">
    <property type="term" value="C:nucleus"/>
    <property type="evidence" value="ECO:0007669"/>
    <property type="project" value="TreeGrafter"/>
</dbReference>
<dbReference type="GO" id="GO:0003713">
    <property type="term" value="F:transcription coactivator activity"/>
    <property type="evidence" value="ECO:0007669"/>
    <property type="project" value="InterPro"/>
</dbReference>
<proteinExistence type="predicted"/>
<dbReference type="AlphaFoldDB" id="A0A7J7IF63"/>
<evidence type="ECO:0000313" key="1">
    <source>
        <dbReference type="EMBL" id="KAF6001309.1"/>
    </source>
</evidence>
<dbReference type="InterPro" id="IPR044852">
    <property type="entry name" value="WBP2-like"/>
</dbReference>
<accession>A0A7J7IF63</accession>
<dbReference type="EMBL" id="VWRR01000015">
    <property type="protein sequence ID" value="KAF6001309.1"/>
    <property type="molecule type" value="Genomic_DNA"/>
</dbReference>
<dbReference type="Proteomes" id="UP000530660">
    <property type="component" value="Unassembled WGS sequence"/>
</dbReference>
<gene>
    <name evidence="1" type="ORF">F1559_002896</name>
</gene>
<keyword evidence="2" id="KW-1185">Reference proteome</keyword>
<sequence length="249" mass="27609">MALNIELDVQQCLPVAYLDERFIGEQHGLDCSLLKLERPLSRHTRLRQTLRDQQRFGFISEATSVLTNVRLVLMARPAAPGTLRWGTPTPIHSLEVPLHGVTGERFEQPLLGACRLEATVTTFADQRALPPTFRLSIEFARGGFGAFAPLFVATLTRVRQVRSNLLLVRHRLVHTPTDEREQSAPSSDDLSWTTRSVAVLDPSDPSELLVLEPVPDQTPTYVHPAWAPAASISTYLRSADDSVDAQSQA</sequence>
<protein>
    <submittedName>
        <fullName evidence="1">Uncharacterized protein</fullName>
    </submittedName>
</protein>
<organism evidence="1 2">
    <name type="scientific">Cyanidiococcus yangmingshanensis</name>
    <dbReference type="NCBI Taxonomy" id="2690220"/>
    <lineage>
        <taxon>Eukaryota</taxon>
        <taxon>Rhodophyta</taxon>
        <taxon>Bangiophyceae</taxon>
        <taxon>Cyanidiales</taxon>
        <taxon>Cyanidiaceae</taxon>
        <taxon>Cyanidiococcus</taxon>
    </lineage>
</organism>
<comment type="caution">
    <text evidence="1">The sequence shown here is derived from an EMBL/GenBank/DDBJ whole genome shotgun (WGS) entry which is preliminary data.</text>
</comment>
<name>A0A7J7IF63_9RHOD</name>
<dbReference type="PANTHER" id="PTHR31606">
    <property type="entry name" value="WW DOMAIN BINDING PROTEIN 2, ISOFORM E"/>
    <property type="match status" value="1"/>
</dbReference>
<evidence type="ECO:0000313" key="2">
    <source>
        <dbReference type="Proteomes" id="UP000530660"/>
    </source>
</evidence>
<dbReference type="PANTHER" id="PTHR31606:SF1">
    <property type="entry name" value="WW DOMAIN BINDING PROTEIN 2, ISOFORM E"/>
    <property type="match status" value="1"/>
</dbReference>
<dbReference type="GO" id="GO:0031490">
    <property type="term" value="F:chromatin DNA binding"/>
    <property type="evidence" value="ECO:0007669"/>
    <property type="project" value="TreeGrafter"/>
</dbReference>